<dbReference type="Proteomes" id="UP000281553">
    <property type="component" value="Unassembled WGS sequence"/>
</dbReference>
<accession>A0A3P6VBC4</accession>
<sequence length="155" mass="17559">MQRKSMTSSVDITAEAETNLANLVNVNDELLQCIDNYQQAIRRKKGFAQKPAAPDDRSTQLMQVIRQNLDLVALDLPVFKAMVRDLAATPPDDATLRQLNEFRDRLDGLHRRRGAYVRTLSGDVDPKLGNIKDKEAALAELIRVKDEIQDKIQQF</sequence>
<dbReference type="AlphaFoldDB" id="A0A3P6VBC4"/>
<dbReference type="EMBL" id="UYRU01044738">
    <property type="protein sequence ID" value="VDK87601.1"/>
    <property type="molecule type" value="Genomic_DNA"/>
</dbReference>
<reference evidence="1 2" key="1">
    <citation type="submission" date="2018-11" db="EMBL/GenBank/DDBJ databases">
        <authorList>
            <consortium name="Pathogen Informatics"/>
        </authorList>
    </citation>
    <scope>NUCLEOTIDE SEQUENCE [LARGE SCALE GENOMIC DNA]</scope>
</reference>
<gene>
    <name evidence="1" type="ORF">DILT_LOCUS4046</name>
</gene>
<evidence type="ECO:0008006" key="3">
    <source>
        <dbReference type="Google" id="ProtNLM"/>
    </source>
</evidence>
<name>A0A3P6VBC4_DIBLA</name>
<organism evidence="1 2">
    <name type="scientific">Dibothriocephalus latus</name>
    <name type="common">Fish tapeworm</name>
    <name type="synonym">Diphyllobothrium latum</name>
    <dbReference type="NCBI Taxonomy" id="60516"/>
    <lineage>
        <taxon>Eukaryota</taxon>
        <taxon>Metazoa</taxon>
        <taxon>Spiralia</taxon>
        <taxon>Lophotrochozoa</taxon>
        <taxon>Platyhelminthes</taxon>
        <taxon>Cestoda</taxon>
        <taxon>Eucestoda</taxon>
        <taxon>Diphyllobothriidea</taxon>
        <taxon>Diphyllobothriidae</taxon>
        <taxon>Dibothriocephalus</taxon>
    </lineage>
</organism>
<evidence type="ECO:0000313" key="2">
    <source>
        <dbReference type="Proteomes" id="UP000281553"/>
    </source>
</evidence>
<protein>
    <recommendedName>
        <fullName evidence="3">GAT domain-containing protein</fullName>
    </recommendedName>
</protein>
<proteinExistence type="predicted"/>
<keyword evidence="2" id="KW-1185">Reference proteome</keyword>
<evidence type="ECO:0000313" key="1">
    <source>
        <dbReference type="EMBL" id="VDK87601.1"/>
    </source>
</evidence>